<dbReference type="PANTHER" id="PTHR37249:SF3">
    <property type="entry name" value="OS03G0206201 PROTEIN"/>
    <property type="match status" value="1"/>
</dbReference>
<evidence type="ECO:0000256" key="1">
    <source>
        <dbReference type="SAM" id="MobiDB-lite"/>
    </source>
</evidence>
<feature type="signal peptide" evidence="2">
    <location>
        <begin position="1"/>
        <end position="25"/>
    </location>
</feature>
<accession>A0A803NJP6</accession>
<evidence type="ECO:0000313" key="6">
    <source>
        <dbReference type="Proteomes" id="UP000583929"/>
    </source>
</evidence>
<dbReference type="Proteomes" id="UP000525078">
    <property type="component" value="Unassembled WGS sequence"/>
</dbReference>
<evidence type="ECO:0000313" key="4">
    <source>
        <dbReference type="EMBL" id="KAF4377328.1"/>
    </source>
</evidence>
<dbReference type="EMBL" id="JAATIP010000362">
    <property type="protein sequence ID" value="KAF4350608.1"/>
    <property type="molecule type" value="Genomic_DNA"/>
</dbReference>
<reference evidence="5 6" key="1">
    <citation type="journal article" date="2020" name="bioRxiv">
        <title>Sequence and annotation of 42 cannabis genomes reveals extensive copy number variation in cannabinoid synthesis and pathogen resistance genes.</title>
        <authorList>
            <person name="Mckernan K.J."/>
            <person name="Helbert Y."/>
            <person name="Kane L.T."/>
            <person name="Ebling H."/>
            <person name="Zhang L."/>
            <person name="Liu B."/>
            <person name="Eaton Z."/>
            <person name="Mclaughlin S."/>
            <person name="Kingan S."/>
            <person name="Baybayan P."/>
            <person name="Concepcion G."/>
            <person name="Jordan M."/>
            <person name="Riva A."/>
            <person name="Barbazuk W."/>
            <person name="Harkins T."/>
        </authorList>
    </citation>
    <scope>NUCLEOTIDE SEQUENCE [LARGE SCALE GENOMIC DNA]</scope>
    <source>
        <strain evidence="5 6">cv. Jamaican Lion 4</strain>
        <strain evidence="4">Father</strain>
        <strain evidence="3">Mother</strain>
        <tissue evidence="3">Leaf</tissue>
    </source>
</reference>
<comment type="caution">
    <text evidence="3">The sequence shown here is derived from an EMBL/GenBank/DDBJ whole genome shotgun (WGS) entry which is preliminary data.</text>
</comment>
<feature type="region of interest" description="Disordered" evidence="1">
    <location>
        <begin position="55"/>
        <end position="121"/>
    </location>
</feature>
<organism evidence="3 5">
    <name type="scientific">Cannabis sativa</name>
    <name type="common">Hemp</name>
    <name type="synonym">Marijuana</name>
    <dbReference type="NCBI Taxonomy" id="3483"/>
    <lineage>
        <taxon>Eukaryota</taxon>
        <taxon>Viridiplantae</taxon>
        <taxon>Streptophyta</taxon>
        <taxon>Embryophyta</taxon>
        <taxon>Tracheophyta</taxon>
        <taxon>Spermatophyta</taxon>
        <taxon>Magnoliopsida</taxon>
        <taxon>eudicotyledons</taxon>
        <taxon>Gunneridae</taxon>
        <taxon>Pentapetalae</taxon>
        <taxon>rosids</taxon>
        <taxon>fabids</taxon>
        <taxon>Rosales</taxon>
        <taxon>Cannabaceae</taxon>
        <taxon>Cannabis</taxon>
    </lineage>
</organism>
<dbReference type="PANTHER" id="PTHR37249">
    <property type="entry name" value="OS03G0206201 PROTEIN"/>
    <property type="match status" value="1"/>
</dbReference>
<feature type="compositionally biased region" description="Basic and acidic residues" evidence="1">
    <location>
        <begin position="55"/>
        <end position="64"/>
    </location>
</feature>
<keyword evidence="2" id="KW-0732">Signal</keyword>
<accession>A0A7J6DWT9</accession>
<evidence type="ECO:0000256" key="2">
    <source>
        <dbReference type="SAM" id="SignalP"/>
    </source>
</evidence>
<evidence type="ECO:0000313" key="3">
    <source>
        <dbReference type="EMBL" id="KAF4350608.1"/>
    </source>
</evidence>
<name>A0A7J6DWT9_CANSA</name>
<feature type="chain" id="PRO_5044658813" evidence="2">
    <location>
        <begin position="26"/>
        <end position="121"/>
    </location>
</feature>
<protein>
    <submittedName>
        <fullName evidence="3">Uncharacterized protein</fullName>
    </submittedName>
</protein>
<dbReference type="OrthoDB" id="1938519at2759"/>
<dbReference type="Proteomes" id="UP000583929">
    <property type="component" value="Unassembled WGS sequence"/>
</dbReference>
<keyword evidence="6" id="KW-1185">Reference proteome</keyword>
<dbReference type="EMBL" id="JAATIQ010000145">
    <property type="protein sequence ID" value="KAF4377328.1"/>
    <property type="molecule type" value="Genomic_DNA"/>
</dbReference>
<dbReference type="OMA" id="PSTHAKE"/>
<evidence type="ECO:0000313" key="5">
    <source>
        <dbReference type="Proteomes" id="UP000525078"/>
    </source>
</evidence>
<gene>
    <name evidence="3" type="ORF">F8388_018424</name>
    <name evidence="4" type="ORF">G4B88_005806</name>
</gene>
<dbReference type="AlphaFoldDB" id="A0A7J6DWT9"/>
<sequence>MKISGFWIMFFVVWAALTFLGFSNCKTGSTVQDSMGYHHGDGSTVIPIKSRKLKETSYKPKAKETEDEPTIDLQDYHPIDPVPSSKTSIKHGPIQHGTPVIPYIPKPSPPDHPKRGGGGSG</sequence>
<proteinExistence type="predicted"/>